<proteinExistence type="predicted"/>
<dbReference type="GO" id="GO:0005634">
    <property type="term" value="C:nucleus"/>
    <property type="evidence" value="ECO:0007669"/>
    <property type="project" value="UniProtKB-SubCell"/>
</dbReference>
<dbReference type="GO" id="GO:0008270">
    <property type="term" value="F:zinc ion binding"/>
    <property type="evidence" value="ECO:0007669"/>
    <property type="project" value="UniProtKB-KW"/>
</dbReference>
<keyword evidence="3" id="KW-0677">Repeat</keyword>
<keyword evidence="10" id="KW-1185">Reference proteome</keyword>
<dbReference type="InterPro" id="IPR036236">
    <property type="entry name" value="Znf_C2H2_sf"/>
</dbReference>
<keyword evidence="2" id="KW-0479">Metal-binding</keyword>
<evidence type="ECO:0000256" key="3">
    <source>
        <dbReference type="ARBA" id="ARBA00022737"/>
    </source>
</evidence>
<dbReference type="FunFam" id="3.30.160.60:FF:000340">
    <property type="entry name" value="zinc finger protein 473 isoform X1"/>
    <property type="match status" value="1"/>
</dbReference>
<dbReference type="PROSITE" id="PS50157">
    <property type="entry name" value="ZINC_FINGER_C2H2_2"/>
    <property type="match status" value="6"/>
</dbReference>
<dbReference type="GeneID" id="108744022"/>
<sequence>MDNAHYIFKDVDFTATKDNNLPSSDVNIKEEAIVDEDILLLTSAEMEEFSRDSSNFRMVEDIVDGDALMENSSFNIQQLNDPQMNQTLTGENFTKLPIDVGSFYKMDQMKTDRNMTHFVKYKIQDGRHSKVYECGICSKEFGHQYTLMRHLPTHTDERKFQCNTCGKAFRQMSTLSQHRAIHSAERPYVCEICQKTFNRVSTLISHRKTHTDHKPHRCHLCNKAFHQKGNLRNHIFTHTNERPYKCDVCSKGFNQMSNLMCHKLKAHQRVDKPKYVCQICGKDFQKRIGLRNHEQYQHGMQNGDVANTPTRIKYTNGVLVDPINTVAMQHALATNQTPFALLRPLNGIPVLVRVLAAGDKQMLVPATAEDLKRHGQITITQKQENATKEDKISNDNENPAKDGEENQGSTVQIKIPVVATVVQRCGTDGNMSLSVQSPGPGNGGSCYETTAMSQATAAAASSCCMDGTGGGGSGVAMMPTSTIAEDKDGNFMFTTTAPDDDPLGVAAASVRDARCDPLSDVGVGGAVADAIVTSDADVVITKSNNSKGSDEDGSGLTLPVRENETVSSLSTPQIQFLDESGNVMTETEFKQKTSYYTYDDDGSITDDKTIVELYRNIKSDIQKELYRGDRYDRHNTNRPSHVRKCGNTNGLYPVSFYEKNHKDYEPYPFESSEKYRHVPRKNSFRKSRSNYRHYSSTKFADDATTTATDSDITFIYLSPKHKRKQDRVYIDSRYDPPKCKQRSEPFRKRSSTNSSQKKTNGSSKYSTKKKGTNGNGNGNGKDKLLDIQLPTLPTVSAKHDDEEERNHVMFPNAKKKGDVREPETWCFRCLRKVKPKAMATCTTPYYQKFIVYFCSCWIPPLKVRNVVYVCPYCCTVLSPNPFAAAFGANSDNHST</sequence>
<feature type="domain" description="C2H2-type" evidence="9">
    <location>
        <begin position="275"/>
        <end position="303"/>
    </location>
</feature>
<dbReference type="PANTHER" id="PTHR14196">
    <property type="entry name" value="ODD-SKIPPED - RELATED"/>
    <property type="match status" value="1"/>
</dbReference>
<dbReference type="OrthoDB" id="6077919at2759"/>
<evidence type="ECO:0000256" key="8">
    <source>
        <dbReference type="SAM" id="MobiDB-lite"/>
    </source>
</evidence>
<keyword evidence="4 7" id="KW-0863">Zinc-finger</keyword>
<dbReference type="RefSeq" id="XP_025834228.1">
    <property type="nucleotide sequence ID" value="XM_025978443.1"/>
</dbReference>
<dbReference type="FunFam" id="3.30.160.60:FF:001049">
    <property type="entry name" value="zinc finger protein 319"/>
    <property type="match status" value="1"/>
</dbReference>
<evidence type="ECO:0000313" key="10">
    <source>
        <dbReference type="Proteomes" id="UP000192223"/>
    </source>
</evidence>
<accession>A0A7F5RE27</accession>
<dbReference type="AlphaFoldDB" id="A0A7F5RE27"/>
<evidence type="ECO:0000256" key="6">
    <source>
        <dbReference type="ARBA" id="ARBA00023242"/>
    </source>
</evidence>
<gene>
    <name evidence="11" type="primary">LOC108744022</name>
</gene>
<comment type="subcellular location">
    <subcellularLocation>
        <location evidence="1">Nucleus</location>
    </subcellularLocation>
</comment>
<dbReference type="Proteomes" id="UP000192223">
    <property type="component" value="Unplaced"/>
</dbReference>
<feature type="region of interest" description="Disordered" evidence="8">
    <location>
        <begin position="378"/>
        <end position="411"/>
    </location>
</feature>
<protein>
    <submittedName>
        <fullName evidence="11">Uncharacterized protein LOC108744022</fullName>
    </submittedName>
</protein>
<keyword evidence="6" id="KW-0539">Nucleus</keyword>
<dbReference type="Pfam" id="PF00096">
    <property type="entry name" value="zf-C2H2"/>
    <property type="match status" value="3"/>
</dbReference>
<name>A0A7F5RE27_AGRPL</name>
<evidence type="ECO:0000256" key="2">
    <source>
        <dbReference type="ARBA" id="ARBA00022723"/>
    </source>
</evidence>
<evidence type="ECO:0000256" key="4">
    <source>
        <dbReference type="ARBA" id="ARBA00022771"/>
    </source>
</evidence>
<feature type="compositionally biased region" description="Basic and acidic residues" evidence="8">
    <location>
        <begin position="726"/>
        <end position="747"/>
    </location>
</feature>
<feature type="region of interest" description="Disordered" evidence="8">
    <location>
        <begin position="725"/>
        <end position="784"/>
    </location>
</feature>
<dbReference type="SUPFAM" id="SSF57667">
    <property type="entry name" value="beta-beta-alpha zinc fingers"/>
    <property type="match status" value="3"/>
</dbReference>
<dbReference type="PROSITE" id="PS00028">
    <property type="entry name" value="ZINC_FINGER_C2H2_1"/>
    <property type="match status" value="6"/>
</dbReference>
<feature type="domain" description="C2H2-type" evidence="9">
    <location>
        <begin position="244"/>
        <end position="272"/>
    </location>
</feature>
<evidence type="ECO:0000259" key="9">
    <source>
        <dbReference type="PROSITE" id="PS50157"/>
    </source>
</evidence>
<feature type="compositionally biased region" description="Basic and acidic residues" evidence="8">
    <location>
        <begin position="385"/>
        <end position="404"/>
    </location>
</feature>
<dbReference type="PANTHER" id="PTHR14196:SF12">
    <property type="entry name" value="ZINC FINGER PROTEIN 208-LIKE"/>
    <property type="match status" value="1"/>
</dbReference>
<dbReference type="Pfam" id="PF13912">
    <property type="entry name" value="zf-C2H2_6"/>
    <property type="match status" value="2"/>
</dbReference>
<feature type="domain" description="C2H2-type" evidence="9">
    <location>
        <begin position="160"/>
        <end position="187"/>
    </location>
</feature>
<dbReference type="FunFam" id="3.30.160.60:FF:000512">
    <property type="entry name" value="zinc finger protein 197 isoform X1"/>
    <property type="match status" value="1"/>
</dbReference>
<dbReference type="FunFam" id="3.30.160.60:FF:000446">
    <property type="entry name" value="Zinc finger protein"/>
    <property type="match status" value="1"/>
</dbReference>
<organism evidence="10 11">
    <name type="scientific">Agrilus planipennis</name>
    <name type="common">Emerald ash borer</name>
    <name type="synonym">Agrilus marcopoli</name>
    <dbReference type="NCBI Taxonomy" id="224129"/>
    <lineage>
        <taxon>Eukaryota</taxon>
        <taxon>Metazoa</taxon>
        <taxon>Ecdysozoa</taxon>
        <taxon>Arthropoda</taxon>
        <taxon>Hexapoda</taxon>
        <taxon>Insecta</taxon>
        <taxon>Pterygota</taxon>
        <taxon>Neoptera</taxon>
        <taxon>Endopterygota</taxon>
        <taxon>Coleoptera</taxon>
        <taxon>Polyphaga</taxon>
        <taxon>Elateriformia</taxon>
        <taxon>Buprestoidea</taxon>
        <taxon>Buprestidae</taxon>
        <taxon>Agrilinae</taxon>
        <taxon>Agrilus</taxon>
    </lineage>
</organism>
<dbReference type="InterPro" id="IPR050717">
    <property type="entry name" value="C2H2-ZF_Transcription_Reg"/>
</dbReference>
<evidence type="ECO:0000313" key="11">
    <source>
        <dbReference type="RefSeq" id="XP_025834228.1"/>
    </source>
</evidence>
<keyword evidence="5" id="KW-0862">Zinc</keyword>
<dbReference type="InParanoid" id="A0A7F5RE27"/>
<dbReference type="GO" id="GO:0000977">
    <property type="term" value="F:RNA polymerase II transcription regulatory region sequence-specific DNA binding"/>
    <property type="evidence" value="ECO:0007669"/>
    <property type="project" value="TreeGrafter"/>
</dbReference>
<evidence type="ECO:0000256" key="1">
    <source>
        <dbReference type="ARBA" id="ARBA00004123"/>
    </source>
</evidence>
<feature type="domain" description="C2H2-type" evidence="9">
    <location>
        <begin position="132"/>
        <end position="159"/>
    </location>
</feature>
<feature type="domain" description="C2H2-type" evidence="9">
    <location>
        <begin position="216"/>
        <end position="243"/>
    </location>
</feature>
<evidence type="ECO:0000256" key="5">
    <source>
        <dbReference type="ARBA" id="ARBA00022833"/>
    </source>
</evidence>
<dbReference type="KEGG" id="apln:108744022"/>
<dbReference type="Gene3D" id="3.30.160.60">
    <property type="entry name" value="Classic Zinc Finger"/>
    <property type="match status" value="5"/>
</dbReference>
<dbReference type="GO" id="GO:0000981">
    <property type="term" value="F:DNA-binding transcription factor activity, RNA polymerase II-specific"/>
    <property type="evidence" value="ECO:0007669"/>
    <property type="project" value="TreeGrafter"/>
</dbReference>
<dbReference type="InterPro" id="IPR013087">
    <property type="entry name" value="Znf_C2H2_type"/>
</dbReference>
<evidence type="ECO:0000256" key="7">
    <source>
        <dbReference type="PROSITE-ProRule" id="PRU00042"/>
    </source>
</evidence>
<dbReference type="SMART" id="SM00355">
    <property type="entry name" value="ZnF_C2H2"/>
    <property type="match status" value="6"/>
</dbReference>
<feature type="domain" description="C2H2-type" evidence="9">
    <location>
        <begin position="188"/>
        <end position="215"/>
    </location>
</feature>
<reference evidence="11" key="1">
    <citation type="submission" date="2025-08" db="UniProtKB">
        <authorList>
            <consortium name="RefSeq"/>
        </authorList>
    </citation>
    <scope>IDENTIFICATION</scope>
    <source>
        <tissue evidence="11">Entire body</tissue>
    </source>
</reference>